<comment type="similarity">
    <text evidence="1 5">Belongs to the D-isomer specific 2-hydroxyacid dehydrogenase family.</text>
</comment>
<dbReference type="Pfam" id="PF02826">
    <property type="entry name" value="2-Hacid_dh_C"/>
    <property type="match status" value="1"/>
</dbReference>
<evidence type="ECO:0000256" key="3">
    <source>
        <dbReference type="ARBA" id="ARBA00023002"/>
    </source>
</evidence>
<feature type="domain" description="D-isomer specific 2-hydroxyacid dehydrogenase NAD-binding" evidence="7">
    <location>
        <begin position="124"/>
        <end position="304"/>
    </location>
</feature>
<evidence type="ECO:0000256" key="2">
    <source>
        <dbReference type="ARBA" id="ARBA00022605"/>
    </source>
</evidence>
<evidence type="ECO:0000259" key="7">
    <source>
        <dbReference type="Pfam" id="PF02826"/>
    </source>
</evidence>
<dbReference type="PANTHER" id="PTHR42789">
    <property type="entry name" value="D-ISOMER SPECIFIC 2-HYDROXYACID DEHYDROGENASE FAMILY PROTEIN (AFU_ORTHOLOGUE AFUA_6G10090)"/>
    <property type="match status" value="1"/>
</dbReference>
<sequence length="339" mass="37534">MKPLVVYTDPFWALENGAVNPALAAVERDVFGDKVDLRFGVVENGAYVKSGERFVDNLRGASALAIYRAQMTEEVFAAIRGDVKVIGRQGVGYDNIGLPFLEPNGIFGFNVPDYCVDEVSTHTMSLVLALERHVCLQNDHLKRGQWDIYDGGYPRRLQGLTVGIIGLGRIGKATAQKIRNFYGKVISYDPYIHGDHMIGYGVQKRHTLPDLLAEADVVILHCLLNDETKNLVGDSFLGHMKDDALLVNTARGGLVDPKAVHDALAAGRIGGYASDVFSPEDPNDHEWNRKLLQFDQVIVTSHRAFLSADSELSQRRRVAEEILHVLETGRPPRWGSLTE</sequence>
<keyword evidence="2" id="KW-0028">Amino-acid biosynthesis</keyword>
<dbReference type="InterPro" id="IPR029753">
    <property type="entry name" value="D-isomer_DH_CS"/>
</dbReference>
<keyword evidence="4" id="KW-0520">NAD</keyword>
<dbReference type="InterPro" id="IPR029752">
    <property type="entry name" value="D-isomer_DH_CS1"/>
</dbReference>
<comment type="caution">
    <text evidence="8">The sequence shown here is derived from an EMBL/GenBank/DDBJ whole genome shotgun (WGS) entry which is preliminary data.</text>
</comment>
<feature type="domain" description="D-isomer specific 2-hydroxyacid dehydrogenase catalytic" evidence="6">
    <location>
        <begin position="49"/>
        <end position="332"/>
    </location>
</feature>
<dbReference type="Proteomes" id="UP000646749">
    <property type="component" value="Unassembled WGS sequence"/>
</dbReference>
<name>A0ABQ4E057_9ACTN</name>
<gene>
    <name evidence="8" type="ORF">Pen02_29890</name>
</gene>
<evidence type="ECO:0000313" key="8">
    <source>
        <dbReference type="EMBL" id="GIG88053.1"/>
    </source>
</evidence>
<dbReference type="InterPro" id="IPR043322">
    <property type="entry name" value="CtBP"/>
</dbReference>
<dbReference type="Gene3D" id="3.40.50.720">
    <property type="entry name" value="NAD(P)-binding Rossmann-like Domain"/>
    <property type="match status" value="2"/>
</dbReference>
<keyword evidence="3 5" id="KW-0560">Oxidoreductase</keyword>
<dbReference type="InterPro" id="IPR006140">
    <property type="entry name" value="D-isomer_DH_NAD-bd"/>
</dbReference>
<dbReference type="PANTHER" id="PTHR42789:SF1">
    <property type="entry name" value="D-ISOMER SPECIFIC 2-HYDROXYACID DEHYDROGENASE FAMILY PROTEIN (AFU_ORTHOLOGUE AFUA_6G10090)"/>
    <property type="match status" value="1"/>
</dbReference>
<reference evidence="8 9" key="1">
    <citation type="submission" date="2021-01" db="EMBL/GenBank/DDBJ databases">
        <title>Whole genome shotgun sequence of Plantactinospora endophytica NBRC 110450.</title>
        <authorList>
            <person name="Komaki H."/>
            <person name="Tamura T."/>
        </authorList>
    </citation>
    <scope>NUCLEOTIDE SEQUENCE [LARGE SCALE GENOMIC DNA]</scope>
    <source>
        <strain evidence="8 9">NBRC 110450</strain>
    </source>
</reference>
<dbReference type="PROSITE" id="PS00671">
    <property type="entry name" value="D_2_HYDROXYACID_DH_3"/>
    <property type="match status" value="1"/>
</dbReference>
<dbReference type="SUPFAM" id="SSF52283">
    <property type="entry name" value="Formate/glycerate dehydrogenase catalytic domain-like"/>
    <property type="match status" value="1"/>
</dbReference>
<protein>
    <recommendedName>
        <fullName evidence="10">C-terminal binding protein</fullName>
    </recommendedName>
</protein>
<accession>A0ABQ4E057</accession>
<dbReference type="InterPro" id="IPR036291">
    <property type="entry name" value="NAD(P)-bd_dom_sf"/>
</dbReference>
<dbReference type="PROSITE" id="PS00065">
    <property type="entry name" value="D_2_HYDROXYACID_DH_1"/>
    <property type="match status" value="1"/>
</dbReference>
<dbReference type="InterPro" id="IPR006139">
    <property type="entry name" value="D-isomer_2_OHA_DH_cat_dom"/>
</dbReference>
<dbReference type="InterPro" id="IPR050857">
    <property type="entry name" value="D-2-hydroxyacid_DH"/>
</dbReference>
<dbReference type="CDD" id="cd05299">
    <property type="entry name" value="CtBP_dh"/>
    <property type="match status" value="1"/>
</dbReference>
<keyword evidence="9" id="KW-1185">Reference proteome</keyword>
<evidence type="ECO:0000313" key="9">
    <source>
        <dbReference type="Proteomes" id="UP000646749"/>
    </source>
</evidence>
<dbReference type="SUPFAM" id="SSF51735">
    <property type="entry name" value="NAD(P)-binding Rossmann-fold domains"/>
    <property type="match status" value="1"/>
</dbReference>
<evidence type="ECO:0000256" key="5">
    <source>
        <dbReference type="RuleBase" id="RU003719"/>
    </source>
</evidence>
<evidence type="ECO:0000256" key="4">
    <source>
        <dbReference type="ARBA" id="ARBA00023027"/>
    </source>
</evidence>
<evidence type="ECO:0000256" key="1">
    <source>
        <dbReference type="ARBA" id="ARBA00005854"/>
    </source>
</evidence>
<evidence type="ECO:0008006" key="10">
    <source>
        <dbReference type="Google" id="ProtNLM"/>
    </source>
</evidence>
<dbReference type="Pfam" id="PF00389">
    <property type="entry name" value="2-Hacid_dh"/>
    <property type="match status" value="1"/>
</dbReference>
<organism evidence="8 9">
    <name type="scientific">Plantactinospora endophytica</name>
    <dbReference type="NCBI Taxonomy" id="673535"/>
    <lineage>
        <taxon>Bacteria</taxon>
        <taxon>Bacillati</taxon>
        <taxon>Actinomycetota</taxon>
        <taxon>Actinomycetes</taxon>
        <taxon>Micromonosporales</taxon>
        <taxon>Micromonosporaceae</taxon>
        <taxon>Plantactinospora</taxon>
    </lineage>
</organism>
<dbReference type="EMBL" id="BONW01000013">
    <property type="protein sequence ID" value="GIG88053.1"/>
    <property type="molecule type" value="Genomic_DNA"/>
</dbReference>
<evidence type="ECO:0000259" key="6">
    <source>
        <dbReference type="Pfam" id="PF00389"/>
    </source>
</evidence>
<proteinExistence type="inferred from homology"/>